<feature type="region of interest" description="Disordered" evidence="1">
    <location>
        <begin position="1"/>
        <end position="25"/>
    </location>
</feature>
<protein>
    <submittedName>
        <fullName evidence="2">Uncharacterized protein</fullName>
    </submittedName>
</protein>
<evidence type="ECO:0000256" key="1">
    <source>
        <dbReference type="SAM" id="MobiDB-lite"/>
    </source>
</evidence>
<feature type="compositionally biased region" description="Polar residues" evidence="1">
    <location>
        <begin position="15"/>
        <end position="25"/>
    </location>
</feature>
<dbReference type="AlphaFoldDB" id="A0A409VND4"/>
<reference evidence="2 3" key="1">
    <citation type="journal article" date="2018" name="Evol. Lett.">
        <title>Horizontal gene cluster transfer increased hallucinogenic mushroom diversity.</title>
        <authorList>
            <person name="Reynolds H.T."/>
            <person name="Vijayakumar V."/>
            <person name="Gluck-Thaler E."/>
            <person name="Korotkin H.B."/>
            <person name="Matheny P.B."/>
            <person name="Slot J.C."/>
        </authorList>
    </citation>
    <scope>NUCLEOTIDE SEQUENCE [LARGE SCALE GENOMIC DNA]</scope>
    <source>
        <strain evidence="2 3">SRW20</strain>
    </source>
</reference>
<proteinExistence type="predicted"/>
<dbReference type="InParanoid" id="A0A409VND4"/>
<organism evidence="2 3">
    <name type="scientific">Gymnopilus dilepis</name>
    <dbReference type="NCBI Taxonomy" id="231916"/>
    <lineage>
        <taxon>Eukaryota</taxon>
        <taxon>Fungi</taxon>
        <taxon>Dikarya</taxon>
        <taxon>Basidiomycota</taxon>
        <taxon>Agaricomycotina</taxon>
        <taxon>Agaricomycetes</taxon>
        <taxon>Agaricomycetidae</taxon>
        <taxon>Agaricales</taxon>
        <taxon>Agaricineae</taxon>
        <taxon>Hymenogastraceae</taxon>
        <taxon>Gymnopilus</taxon>
    </lineage>
</organism>
<accession>A0A409VND4</accession>
<feature type="region of interest" description="Disordered" evidence="1">
    <location>
        <begin position="41"/>
        <end position="102"/>
    </location>
</feature>
<dbReference type="Proteomes" id="UP000284706">
    <property type="component" value="Unassembled WGS sequence"/>
</dbReference>
<evidence type="ECO:0000313" key="2">
    <source>
        <dbReference type="EMBL" id="PPQ67738.1"/>
    </source>
</evidence>
<evidence type="ECO:0000313" key="3">
    <source>
        <dbReference type="Proteomes" id="UP000284706"/>
    </source>
</evidence>
<feature type="compositionally biased region" description="Basic residues" evidence="1">
    <location>
        <begin position="84"/>
        <end position="93"/>
    </location>
</feature>
<dbReference type="EMBL" id="NHYE01005608">
    <property type="protein sequence ID" value="PPQ67738.1"/>
    <property type="molecule type" value="Genomic_DNA"/>
</dbReference>
<gene>
    <name evidence="2" type="ORF">CVT26_007026</name>
</gene>
<name>A0A409VND4_9AGAR</name>
<dbReference type="OrthoDB" id="3044901at2759"/>
<keyword evidence="3" id="KW-1185">Reference proteome</keyword>
<sequence>MPVQTRSAAKRQAAAESTTSRQLVSEDTIIEITVSATGEGKHIRWIRPSKKPGQPEEVISPDLNNDPRFKTPAPSDKPTSPPKLQRRSLRRKPTLQSPSGDKILLNFAKDEVDEILHRASGRDLYSEFYQLVDNSDAPETTAHDLGSPLFNGGRDSRWLATFSSRLQGFDTPSPPDLEKALGRGVDAVTGVEQQTPTAGRRAALGPHGTILIGSDGEPLFTESLDE</sequence>
<comment type="caution">
    <text evidence="2">The sequence shown here is derived from an EMBL/GenBank/DDBJ whole genome shotgun (WGS) entry which is preliminary data.</text>
</comment>